<feature type="domain" description="H repeat-associated protein N-terminal" evidence="1">
    <location>
        <begin position="5"/>
        <end position="83"/>
    </location>
</feature>
<dbReference type="Pfam" id="PF13808">
    <property type="entry name" value="DDE_Tnp_1_assoc"/>
    <property type="match status" value="1"/>
</dbReference>
<dbReference type="EMBL" id="CP022383">
    <property type="protein sequence ID" value="ATA78269.1"/>
    <property type="molecule type" value="Genomic_DNA"/>
</dbReference>
<dbReference type="Proteomes" id="UP000217334">
    <property type="component" value="Chromosome"/>
</dbReference>
<name>A0A2A3N5F6_CAPSP</name>
<protein>
    <recommendedName>
        <fullName evidence="1">H repeat-associated protein N-terminal domain-containing protein</fullName>
    </recommendedName>
</protein>
<gene>
    <name evidence="2" type="ORF">CGC59_00665</name>
</gene>
<proteinExistence type="predicted"/>
<accession>A0A2A3N5F6</accession>
<sequence length="87" mass="10468">MTLIEMLSSIEDTRKRRGIRHKMANFLIMCLTAIMSGYTGYREIGRFLKENQWEFKKYLTFCKVPTYGSIRRIFMEIDFDDFDMKCS</sequence>
<organism evidence="2 3">
    <name type="scientific">Capnocytophaga sputigena</name>
    <dbReference type="NCBI Taxonomy" id="1019"/>
    <lineage>
        <taxon>Bacteria</taxon>
        <taxon>Pseudomonadati</taxon>
        <taxon>Bacteroidota</taxon>
        <taxon>Flavobacteriia</taxon>
        <taxon>Flavobacteriales</taxon>
        <taxon>Flavobacteriaceae</taxon>
        <taxon>Capnocytophaga</taxon>
    </lineage>
</organism>
<reference evidence="3" key="1">
    <citation type="submission" date="2017-06" db="EMBL/GenBank/DDBJ databases">
        <title>Capnocytophaga spp. assemblies.</title>
        <authorList>
            <person name="Gulvik C.A."/>
        </authorList>
    </citation>
    <scope>NUCLEOTIDE SEQUENCE [LARGE SCALE GENOMIC DNA]</scope>
    <source>
        <strain evidence="3">H4486</strain>
    </source>
</reference>
<evidence type="ECO:0000313" key="3">
    <source>
        <dbReference type="Proteomes" id="UP000217334"/>
    </source>
</evidence>
<evidence type="ECO:0000259" key="1">
    <source>
        <dbReference type="Pfam" id="PF13808"/>
    </source>
</evidence>
<evidence type="ECO:0000313" key="2">
    <source>
        <dbReference type="EMBL" id="ATA78269.1"/>
    </source>
</evidence>
<dbReference type="AlphaFoldDB" id="A0A2A3N5F6"/>
<dbReference type="InterPro" id="IPR032806">
    <property type="entry name" value="YbfD_N"/>
</dbReference>